<accession>A0ABP9CNV0</accession>
<proteinExistence type="predicted"/>
<keyword evidence="2" id="KW-1003">Cell membrane</keyword>
<evidence type="ECO:0000256" key="6">
    <source>
        <dbReference type="SAM" id="Phobius"/>
    </source>
</evidence>
<feature type="transmembrane region" description="Helical" evidence="6">
    <location>
        <begin position="93"/>
        <end position="111"/>
    </location>
</feature>
<keyword evidence="5 6" id="KW-0472">Membrane</keyword>
<sequence length="154" mass="17594">MNLIEKCIKAFYWLIIVVLFVILVYSSAELILLVVRTMLNKTSIFDFSTNAVDVKNLFVQHVQGFIAGILLLTIILELIQSFFVFLKSEEHSKYLIIIYEIAMIAIVRHLFAMDFEHTDGMKLLGISVLVLVLGALNFINKPFVIKRISGKKTK</sequence>
<feature type="transmembrane region" description="Helical" evidence="6">
    <location>
        <begin position="123"/>
        <end position="144"/>
    </location>
</feature>
<comment type="caution">
    <text evidence="7">The sequence shown here is derived from an EMBL/GenBank/DDBJ whole genome shotgun (WGS) entry which is preliminary data.</text>
</comment>
<feature type="transmembrane region" description="Helical" evidence="6">
    <location>
        <begin position="12"/>
        <end position="35"/>
    </location>
</feature>
<dbReference type="Proteomes" id="UP001501433">
    <property type="component" value="Unassembled WGS sequence"/>
</dbReference>
<dbReference type="InterPro" id="IPR020948">
    <property type="entry name" value="P_starv_induced_PsiE-like"/>
</dbReference>
<keyword evidence="3 6" id="KW-0812">Transmembrane</keyword>
<reference evidence="8" key="1">
    <citation type="journal article" date="2019" name="Int. J. Syst. Evol. Microbiol.">
        <title>The Global Catalogue of Microorganisms (GCM) 10K type strain sequencing project: providing services to taxonomists for standard genome sequencing and annotation.</title>
        <authorList>
            <consortium name="The Broad Institute Genomics Platform"/>
            <consortium name="The Broad Institute Genome Sequencing Center for Infectious Disease"/>
            <person name="Wu L."/>
            <person name="Ma J."/>
        </authorList>
    </citation>
    <scope>NUCLEOTIDE SEQUENCE [LARGE SCALE GENOMIC DNA]</scope>
    <source>
        <strain evidence="8">JCM 18325</strain>
    </source>
</reference>
<feature type="transmembrane region" description="Helical" evidence="6">
    <location>
        <begin position="65"/>
        <end position="86"/>
    </location>
</feature>
<name>A0ABP9CNV0_9FLAO</name>
<evidence type="ECO:0000256" key="5">
    <source>
        <dbReference type="ARBA" id="ARBA00023136"/>
    </source>
</evidence>
<evidence type="ECO:0008006" key="9">
    <source>
        <dbReference type="Google" id="ProtNLM"/>
    </source>
</evidence>
<dbReference type="EMBL" id="BAABJW010000003">
    <property type="protein sequence ID" value="GAA4812917.1"/>
    <property type="molecule type" value="Genomic_DNA"/>
</dbReference>
<comment type="subcellular location">
    <subcellularLocation>
        <location evidence="1">Cell membrane</location>
        <topology evidence="1">Multi-pass membrane protein</topology>
    </subcellularLocation>
</comment>
<keyword evidence="4 6" id="KW-1133">Transmembrane helix</keyword>
<dbReference type="Pfam" id="PF06146">
    <property type="entry name" value="PsiE"/>
    <property type="match status" value="1"/>
</dbReference>
<gene>
    <name evidence="7" type="ORF">GCM10023330_20610</name>
</gene>
<evidence type="ECO:0000256" key="2">
    <source>
        <dbReference type="ARBA" id="ARBA00022475"/>
    </source>
</evidence>
<evidence type="ECO:0000256" key="4">
    <source>
        <dbReference type="ARBA" id="ARBA00022989"/>
    </source>
</evidence>
<organism evidence="7 8">
    <name type="scientific">Litoribaculum gwangyangense</name>
    <dbReference type="NCBI Taxonomy" id="1130722"/>
    <lineage>
        <taxon>Bacteria</taxon>
        <taxon>Pseudomonadati</taxon>
        <taxon>Bacteroidota</taxon>
        <taxon>Flavobacteriia</taxon>
        <taxon>Flavobacteriales</taxon>
        <taxon>Flavobacteriaceae</taxon>
        <taxon>Litoribaculum</taxon>
    </lineage>
</organism>
<protein>
    <recommendedName>
        <fullName evidence="9">Protein PsiE</fullName>
    </recommendedName>
</protein>
<dbReference type="RefSeq" id="WP_345276891.1">
    <property type="nucleotide sequence ID" value="NZ_BAABJW010000003.1"/>
</dbReference>
<evidence type="ECO:0000313" key="8">
    <source>
        <dbReference type="Proteomes" id="UP001501433"/>
    </source>
</evidence>
<keyword evidence="8" id="KW-1185">Reference proteome</keyword>
<evidence type="ECO:0000313" key="7">
    <source>
        <dbReference type="EMBL" id="GAA4812917.1"/>
    </source>
</evidence>
<evidence type="ECO:0000256" key="1">
    <source>
        <dbReference type="ARBA" id="ARBA00004651"/>
    </source>
</evidence>
<evidence type="ECO:0000256" key="3">
    <source>
        <dbReference type="ARBA" id="ARBA00022692"/>
    </source>
</evidence>